<gene>
    <name evidence="4" type="ordered locus">Metbo_2097</name>
</gene>
<evidence type="ECO:0000313" key="4">
    <source>
        <dbReference type="EMBL" id="ADZ10316.1"/>
    </source>
</evidence>
<organism evidence="4 5">
    <name type="scientific">Methanobacterium lacus (strain AL-21)</name>
    <dbReference type="NCBI Taxonomy" id="877455"/>
    <lineage>
        <taxon>Archaea</taxon>
        <taxon>Methanobacteriati</taxon>
        <taxon>Methanobacteriota</taxon>
        <taxon>Methanomada group</taxon>
        <taxon>Methanobacteria</taxon>
        <taxon>Methanobacteriales</taxon>
        <taxon>Methanobacteriaceae</taxon>
        <taxon>Methanobacterium</taxon>
    </lineage>
</organism>
<evidence type="ECO:0000313" key="5">
    <source>
        <dbReference type="Proteomes" id="UP000007490"/>
    </source>
</evidence>
<keyword evidence="1" id="KW-0645">Protease</keyword>
<reference evidence="5" key="1">
    <citation type="submission" date="2011-02" db="EMBL/GenBank/DDBJ databases">
        <title>Complete sequence of Methanobacterium sp. AL-21.</title>
        <authorList>
            <consortium name="US DOE Joint Genome Institute"/>
            <person name="Lucas S."/>
            <person name="Copeland A."/>
            <person name="Lapidus A."/>
            <person name="Cheng J.-F."/>
            <person name="Goodwin L."/>
            <person name="Pitluck S."/>
            <person name="Chertkov O."/>
            <person name="Detter J.C."/>
            <person name="Han C."/>
            <person name="Tapia R."/>
            <person name="Land M."/>
            <person name="Hauser L."/>
            <person name="Kyrpides N."/>
            <person name="Ivanova N."/>
            <person name="Mikhailova N."/>
            <person name="Pagani I."/>
            <person name="Cadillo-Quiroz H."/>
            <person name="Imachi H."/>
            <person name="Zinder S."/>
            <person name="Liu W."/>
            <person name="Woyke T."/>
        </authorList>
    </citation>
    <scope>NUCLEOTIDE SEQUENCE [LARGE SCALE GENOMIC DNA]</scope>
    <source>
        <strain evidence="5">AL-21</strain>
    </source>
</reference>
<dbReference type="RefSeq" id="WP_013645667.1">
    <property type="nucleotide sequence ID" value="NC_015216.1"/>
</dbReference>
<protein>
    <submittedName>
        <fullName evidence="4">Peptidase U32</fullName>
    </submittedName>
</protein>
<name>F0TBX4_METLA</name>
<keyword evidence="2" id="KW-0378">Hydrolase</keyword>
<dbReference type="AlphaFoldDB" id="F0TBX4"/>
<reference evidence="4 5" key="2">
    <citation type="journal article" date="2014" name="Int. J. Syst. Evol. Microbiol.">
        <title>Methanobacterium paludis sp. nov. and a novel strain of Methanobacterium lacus isolated from northern peatlands.</title>
        <authorList>
            <person name="Cadillo-Quiroz H."/>
            <person name="Brauer S.L."/>
            <person name="Goodson N."/>
            <person name="Yavitt J.B."/>
            <person name="Zinder S.H."/>
        </authorList>
    </citation>
    <scope>NUCLEOTIDE SEQUENCE [LARGE SCALE GENOMIC DNA]</scope>
    <source>
        <strain evidence="4 5">AL-21</strain>
    </source>
</reference>
<proteinExistence type="inferred from homology"/>
<dbReference type="Pfam" id="PF01136">
    <property type="entry name" value="Peptidase_U32"/>
    <property type="match status" value="1"/>
</dbReference>
<dbReference type="STRING" id="877455.Metbo_2097"/>
<dbReference type="PANTHER" id="PTHR30217:SF6">
    <property type="entry name" value="TRNA HYDROXYLATION PROTEIN P"/>
    <property type="match status" value="1"/>
</dbReference>
<evidence type="ECO:0000256" key="3">
    <source>
        <dbReference type="ARBA" id="ARBA00038374"/>
    </source>
</evidence>
<dbReference type="HOGENOM" id="CLU_011540_0_1_2"/>
<dbReference type="SUPFAM" id="SSF50447">
    <property type="entry name" value="Translation proteins"/>
    <property type="match status" value="1"/>
</dbReference>
<sequence length="415" mass="46212">MVKIVELLSPAKDRISLISAIKNGANSVYVGLDGYNMRANIANFSMEEISEAAALCHQRGVKLYVCINTSLSEVEVEKLKVNMPKLKDSGADAVIVSDLGAVKIARDSEMEVHMSVQANITNSESLKVLKELGVNRIILSRELPIQSIQEIAVNSPMELEVFVHGAMCVAVSGRCFLSSYMYNKSANCGECLQPCRKEWKLTSEDDEEFILGENNFSNTGNTSETRATTHILSPRDLCMVEHIPLLIESGVKVFKIEGRAKPADYVATVTKVYREAINEYEAGLWNTPEHEENVIRWLEELKNVFNRGFDTGFYFNTPKENSSSNEAKYKKKDVGEVVNYYKRVQAAEIRIWDDIDVGDALIIQGQTTGSIEQTVESIQIDGKPVKKGAKGQNVAVHVTDIVRPGDNVYKMVFKN</sequence>
<dbReference type="InterPro" id="IPR001539">
    <property type="entry name" value="Peptidase_U32"/>
</dbReference>
<dbReference type="Gene3D" id="2.40.30.10">
    <property type="entry name" value="Translation factors"/>
    <property type="match status" value="1"/>
</dbReference>
<dbReference type="GeneID" id="10278560"/>
<evidence type="ECO:0000256" key="1">
    <source>
        <dbReference type="ARBA" id="ARBA00022670"/>
    </source>
</evidence>
<accession>F0TBX4</accession>
<dbReference type="Proteomes" id="UP000007490">
    <property type="component" value="Chromosome"/>
</dbReference>
<dbReference type="eggNOG" id="arCOG03202">
    <property type="taxonomic scope" value="Archaea"/>
</dbReference>
<dbReference type="GO" id="GO:0008233">
    <property type="term" value="F:peptidase activity"/>
    <property type="evidence" value="ECO:0007669"/>
    <property type="project" value="UniProtKB-KW"/>
</dbReference>
<dbReference type="InterPro" id="IPR051454">
    <property type="entry name" value="RNA/ubiquinone_mod_enzymes"/>
</dbReference>
<dbReference type="PROSITE" id="PS01276">
    <property type="entry name" value="PEPTIDASE_U32"/>
    <property type="match status" value="1"/>
</dbReference>
<dbReference type="InterPro" id="IPR009000">
    <property type="entry name" value="Transl_B-barrel_sf"/>
</dbReference>
<dbReference type="PANTHER" id="PTHR30217">
    <property type="entry name" value="PEPTIDASE U32 FAMILY"/>
    <property type="match status" value="1"/>
</dbReference>
<dbReference type="EMBL" id="CP002551">
    <property type="protein sequence ID" value="ADZ10316.1"/>
    <property type="molecule type" value="Genomic_DNA"/>
</dbReference>
<evidence type="ECO:0000256" key="2">
    <source>
        <dbReference type="ARBA" id="ARBA00022801"/>
    </source>
</evidence>
<comment type="similarity">
    <text evidence="3">Belongs to the peptidase U32 family.</text>
</comment>
<dbReference type="KEGG" id="mel:Metbo_2097"/>
<dbReference type="GO" id="GO:0006508">
    <property type="term" value="P:proteolysis"/>
    <property type="evidence" value="ECO:0007669"/>
    <property type="project" value="UniProtKB-KW"/>
</dbReference>
<keyword evidence="5" id="KW-1185">Reference proteome</keyword>